<sequence>MVYLRSQAIAAREIAAKPATECHFSKIPPESRVEIYKLTLTGVTDDLEKLKRPQLLNVCQRIQVESLDIYRKEVTDALQESKTTRDEMWKAFKSFVGSVRGRSAAECRYHVARLDHKKSQEIAEKELRWIEEEMEKLD</sequence>
<keyword evidence="2" id="KW-1185">Reference proteome</keyword>
<name>A0A9Q8PLE0_PASFU</name>
<dbReference type="GeneID" id="71993726"/>
<evidence type="ECO:0000313" key="2">
    <source>
        <dbReference type="Proteomes" id="UP000756132"/>
    </source>
</evidence>
<gene>
    <name evidence="1" type="ORF">CLAFUR5_13848</name>
</gene>
<proteinExistence type="predicted"/>
<dbReference type="Proteomes" id="UP000756132">
    <property type="component" value="Chromosome 12"/>
</dbReference>
<dbReference type="AlphaFoldDB" id="A0A9Q8PLE0"/>
<reference evidence="1" key="2">
    <citation type="journal article" date="2022" name="Microb. Genom.">
        <title>A chromosome-scale genome assembly of the tomato pathogen Cladosporium fulvum reveals a compartmentalized genome architecture and the presence of a dispensable chromosome.</title>
        <authorList>
            <person name="Zaccaron A.Z."/>
            <person name="Chen L.H."/>
            <person name="Samaras A."/>
            <person name="Stergiopoulos I."/>
        </authorList>
    </citation>
    <scope>NUCLEOTIDE SEQUENCE</scope>
    <source>
        <strain evidence="1">Race5_Kim</strain>
    </source>
</reference>
<dbReference type="RefSeq" id="XP_047768895.1">
    <property type="nucleotide sequence ID" value="XM_047912996.1"/>
</dbReference>
<dbReference type="EMBL" id="CP090174">
    <property type="protein sequence ID" value="UJO24529.1"/>
    <property type="molecule type" value="Genomic_DNA"/>
</dbReference>
<evidence type="ECO:0000313" key="1">
    <source>
        <dbReference type="EMBL" id="UJO24529.1"/>
    </source>
</evidence>
<organism evidence="1 2">
    <name type="scientific">Passalora fulva</name>
    <name type="common">Tomato leaf mold</name>
    <name type="synonym">Cladosporium fulvum</name>
    <dbReference type="NCBI Taxonomy" id="5499"/>
    <lineage>
        <taxon>Eukaryota</taxon>
        <taxon>Fungi</taxon>
        <taxon>Dikarya</taxon>
        <taxon>Ascomycota</taxon>
        <taxon>Pezizomycotina</taxon>
        <taxon>Dothideomycetes</taxon>
        <taxon>Dothideomycetidae</taxon>
        <taxon>Mycosphaerellales</taxon>
        <taxon>Mycosphaerellaceae</taxon>
        <taxon>Fulvia</taxon>
    </lineage>
</organism>
<dbReference type="KEGG" id="ffu:CLAFUR5_13848"/>
<reference evidence="1" key="1">
    <citation type="submission" date="2021-12" db="EMBL/GenBank/DDBJ databases">
        <authorList>
            <person name="Zaccaron A."/>
            <person name="Stergiopoulos I."/>
        </authorList>
    </citation>
    <scope>NUCLEOTIDE SEQUENCE</scope>
    <source>
        <strain evidence="1">Race5_Kim</strain>
    </source>
</reference>
<protein>
    <submittedName>
        <fullName evidence="1">Uncharacterized protein</fullName>
    </submittedName>
</protein>
<accession>A0A9Q8PLE0</accession>